<name>A0A382XD56_9ZZZZ</name>
<protein>
    <submittedName>
        <fullName evidence="1">Uncharacterized protein</fullName>
    </submittedName>
</protein>
<dbReference type="EMBL" id="UINC01166834">
    <property type="protein sequence ID" value="SVD69002.1"/>
    <property type="molecule type" value="Genomic_DNA"/>
</dbReference>
<evidence type="ECO:0000313" key="1">
    <source>
        <dbReference type="EMBL" id="SVD69002.1"/>
    </source>
</evidence>
<sequence length="94" mass="10228">MDGEVNPLGASAQFSTIGRLNTNYCNVVTGTDISFARYLILQFCNQLHFAPGAYGEFTAWASPSLFGHLVCGRNTGNPDFKTRSMNLNTPFACV</sequence>
<reference evidence="1" key="1">
    <citation type="submission" date="2018-05" db="EMBL/GenBank/DDBJ databases">
        <authorList>
            <person name="Lanie J.A."/>
            <person name="Ng W.-L."/>
            <person name="Kazmierczak K.M."/>
            <person name="Andrzejewski T.M."/>
            <person name="Davidsen T.M."/>
            <person name="Wayne K.J."/>
            <person name="Tettelin H."/>
            <person name="Glass J.I."/>
            <person name="Rusch D."/>
            <person name="Podicherti R."/>
            <person name="Tsui H.-C.T."/>
            <person name="Winkler M.E."/>
        </authorList>
    </citation>
    <scope>NUCLEOTIDE SEQUENCE</scope>
</reference>
<proteinExistence type="predicted"/>
<accession>A0A382XD56</accession>
<dbReference type="AlphaFoldDB" id="A0A382XD56"/>
<organism evidence="1">
    <name type="scientific">marine metagenome</name>
    <dbReference type="NCBI Taxonomy" id="408172"/>
    <lineage>
        <taxon>unclassified sequences</taxon>
        <taxon>metagenomes</taxon>
        <taxon>ecological metagenomes</taxon>
    </lineage>
</organism>
<gene>
    <name evidence="1" type="ORF">METZ01_LOCUS421856</name>
</gene>